<dbReference type="Gramene" id="ONK65325">
    <property type="protein sequence ID" value="ONK65325"/>
    <property type="gene ID" value="A4U43_C07F35960"/>
</dbReference>
<gene>
    <name evidence="2" type="ORF">A4U43_C07F35960</name>
</gene>
<dbReference type="Gene3D" id="1.20.58.150">
    <property type="entry name" value="ANTH domain"/>
    <property type="match status" value="1"/>
</dbReference>
<dbReference type="InterPro" id="IPR011417">
    <property type="entry name" value="ANTH_dom"/>
</dbReference>
<keyword evidence="3" id="KW-1185">Reference proteome</keyword>
<dbReference type="InterPro" id="IPR014712">
    <property type="entry name" value="ANTH_dom_sf"/>
</dbReference>
<dbReference type="GO" id="GO:0030136">
    <property type="term" value="C:clathrin-coated vesicle"/>
    <property type="evidence" value="ECO:0007669"/>
    <property type="project" value="InterPro"/>
</dbReference>
<dbReference type="GO" id="GO:0005545">
    <property type="term" value="F:1-phosphatidylinositol binding"/>
    <property type="evidence" value="ECO:0007669"/>
    <property type="project" value="InterPro"/>
</dbReference>
<dbReference type="GO" id="GO:0048268">
    <property type="term" value="P:clathrin coat assembly"/>
    <property type="evidence" value="ECO:0007669"/>
    <property type="project" value="InterPro"/>
</dbReference>
<dbReference type="GO" id="GO:0072583">
    <property type="term" value="P:clathrin-dependent endocytosis"/>
    <property type="evidence" value="ECO:0007669"/>
    <property type="project" value="InterPro"/>
</dbReference>
<name>A0A5P1EHC0_ASPOF</name>
<evidence type="ECO:0000313" key="2">
    <source>
        <dbReference type="EMBL" id="ONK65325.1"/>
    </source>
</evidence>
<dbReference type="AlphaFoldDB" id="A0A5P1EHC0"/>
<dbReference type="OMA" id="REMGYCA"/>
<dbReference type="PANTHER" id="PTHR22951">
    <property type="entry name" value="CLATHRIN ASSEMBLY PROTEIN"/>
    <property type="match status" value="1"/>
</dbReference>
<dbReference type="EMBL" id="CM007387">
    <property type="protein sequence ID" value="ONK65325.1"/>
    <property type="molecule type" value="Genomic_DNA"/>
</dbReference>
<dbReference type="GO" id="GO:0000149">
    <property type="term" value="F:SNARE binding"/>
    <property type="evidence" value="ECO:0007669"/>
    <property type="project" value="TreeGrafter"/>
</dbReference>
<dbReference type="Proteomes" id="UP000243459">
    <property type="component" value="Chromosome 7"/>
</dbReference>
<dbReference type="GO" id="GO:0006900">
    <property type="term" value="P:vesicle budding from membrane"/>
    <property type="evidence" value="ECO:0007669"/>
    <property type="project" value="TreeGrafter"/>
</dbReference>
<organism evidence="2 3">
    <name type="scientific">Asparagus officinalis</name>
    <name type="common">Garden asparagus</name>
    <dbReference type="NCBI Taxonomy" id="4686"/>
    <lineage>
        <taxon>Eukaryota</taxon>
        <taxon>Viridiplantae</taxon>
        <taxon>Streptophyta</taxon>
        <taxon>Embryophyta</taxon>
        <taxon>Tracheophyta</taxon>
        <taxon>Spermatophyta</taxon>
        <taxon>Magnoliopsida</taxon>
        <taxon>Liliopsida</taxon>
        <taxon>Asparagales</taxon>
        <taxon>Asparagaceae</taxon>
        <taxon>Asparagoideae</taxon>
        <taxon>Asparagus</taxon>
    </lineage>
</organism>
<dbReference type="PANTHER" id="PTHR22951:SF22">
    <property type="entry name" value="ENTH DOMAIN-CONTAINING PROTEIN"/>
    <property type="match status" value="1"/>
</dbReference>
<dbReference type="Pfam" id="PF07651">
    <property type="entry name" value="ANTH"/>
    <property type="match status" value="1"/>
</dbReference>
<dbReference type="InterPro" id="IPR045192">
    <property type="entry name" value="AP180-like"/>
</dbReference>
<evidence type="ECO:0000259" key="1">
    <source>
        <dbReference type="Pfam" id="PF07651"/>
    </source>
</evidence>
<dbReference type="SUPFAM" id="SSF89009">
    <property type="entry name" value="GAT-like domain"/>
    <property type="match status" value="1"/>
</dbReference>
<reference evidence="3" key="1">
    <citation type="journal article" date="2017" name="Nat. Commun.">
        <title>The asparagus genome sheds light on the origin and evolution of a young Y chromosome.</title>
        <authorList>
            <person name="Harkess A."/>
            <person name="Zhou J."/>
            <person name="Xu C."/>
            <person name="Bowers J.E."/>
            <person name="Van der Hulst R."/>
            <person name="Ayyampalayam S."/>
            <person name="Mercati F."/>
            <person name="Riccardi P."/>
            <person name="McKain M.R."/>
            <person name="Kakrana A."/>
            <person name="Tang H."/>
            <person name="Ray J."/>
            <person name="Groenendijk J."/>
            <person name="Arikit S."/>
            <person name="Mathioni S.M."/>
            <person name="Nakano M."/>
            <person name="Shan H."/>
            <person name="Telgmann-Rauber A."/>
            <person name="Kanno A."/>
            <person name="Yue Z."/>
            <person name="Chen H."/>
            <person name="Li W."/>
            <person name="Chen Y."/>
            <person name="Xu X."/>
            <person name="Zhang Y."/>
            <person name="Luo S."/>
            <person name="Chen H."/>
            <person name="Gao J."/>
            <person name="Mao Z."/>
            <person name="Pires J.C."/>
            <person name="Luo M."/>
            <person name="Kudrna D."/>
            <person name="Wing R.A."/>
            <person name="Meyers B.C."/>
            <person name="Yi K."/>
            <person name="Kong H."/>
            <person name="Lavrijsen P."/>
            <person name="Sunseri F."/>
            <person name="Falavigna A."/>
            <person name="Ye Y."/>
            <person name="Leebens-Mack J.H."/>
            <person name="Chen G."/>
        </authorList>
    </citation>
    <scope>NUCLEOTIDE SEQUENCE [LARGE SCALE GENOMIC DNA]</scope>
    <source>
        <strain evidence="3">cv. DH0086</strain>
    </source>
</reference>
<proteinExistence type="predicted"/>
<dbReference type="GO" id="GO:0005905">
    <property type="term" value="C:clathrin-coated pit"/>
    <property type="evidence" value="ECO:0007669"/>
    <property type="project" value="TreeGrafter"/>
</dbReference>
<accession>A0A5P1EHC0</accession>
<evidence type="ECO:0000313" key="3">
    <source>
        <dbReference type="Proteomes" id="UP000243459"/>
    </source>
</evidence>
<sequence length="168" mass="20000">MQQNLSMVLDGILQMSYRSCVEGLGVYKKASEQAVRLGEFYQWCREMGYCAPYEYPFVEKIPAIQVVMLEAFVEQMWRTTEDEDEASSETMVEERGRDMQVVVSFEWEKFEEEEVVKPLIEVEDDDRSWEVELEDSVKLIWNREVGEKMRDEKSLQLFSPDLFNPFFW</sequence>
<dbReference type="GO" id="GO:0005546">
    <property type="term" value="F:phosphatidylinositol-4,5-bisphosphate binding"/>
    <property type="evidence" value="ECO:0007669"/>
    <property type="project" value="TreeGrafter"/>
</dbReference>
<feature type="domain" description="AP180 N-terminal homology (ANTH)" evidence="1">
    <location>
        <begin position="6"/>
        <end position="73"/>
    </location>
</feature>
<protein>
    <recommendedName>
        <fullName evidence="1">AP180 N-terminal homology (ANTH) domain-containing protein</fullName>
    </recommendedName>
</protein>
<dbReference type="GO" id="GO:0032050">
    <property type="term" value="F:clathrin heavy chain binding"/>
    <property type="evidence" value="ECO:0007669"/>
    <property type="project" value="TreeGrafter"/>
</dbReference>